<dbReference type="PANTHER" id="PTHR10039">
    <property type="entry name" value="AMELOGENIN"/>
    <property type="match status" value="1"/>
</dbReference>
<evidence type="ECO:0000259" key="2">
    <source>
        <dbReference type="Pfam" id="PF24883"/>
    </source>
</evidence>
<sequence>MRYFNRGPAAVLMKTLYSGCLDLWEVENPLPSSSTSAVENPHAQLLFLCDDNDFTKRTQSHAELLIEIATKLKNQGNAFTPNYLWLLLEKASLRFASSSRPTNVLIDAIDELQDEDRFHFLQGFKNLVRTISTYQESKYGNIKLLLTSRPWTLIQDHLDSYYALVFDPNAVNSDISIMITNNVNDFARIKSFPGLIVHRIIDTITGKAPGMFLWASLVWSNFQNADSDWNTHIVRAKLRELETRIPASPI</sequence>
<reference evidence="3 4" key="1">
    <citation type="submission" date="2024-09" db="EMBL/GenBank/DDBJ databases">
        <title>Rethinking Asexuality: The Enigmatic Case of Functional Sexual Genes in Lepraria (Stereocaulaceae).</title>
        <authorList>
            <person name="Doellman M."/>
            <person name="Sun Y."/>
            <person name="Barcenas-Pena A."/>
            <person name="Lumbsch H.T."/>
            <person name="Grewe F."/>
        </authorList>
    </citation>
    <scope>NUCLEOTIDE SEQUENCE [LARGE SCALE GENOMIC DNA]</scope>
    <source>
        <strain evidence="3 4">Grewe 0041</strain>
    </source>
</reference>
<evidence type="ECO:0000313" key="4">
    <source>
        <dbReference type="Proteomes" id="UP001590951"/>
    </source>
</evidence>
<proteinExistence type="predicted"/>
<dbReference type="EMBL" id="JBHFEH010000002">
    <property type="protein sequence ID" value="KAL2058589.1"/>
    <property type="molecule type" value="Genomic_DNA"/>
</dbReference>
<evidence type="ECO:0000256" key="1">
    <source>
        <dbReference type="ARBA" id="ARBA00022737"/>
    </source>
</evidence>
<keyword evidence="4" id="KW-1185">Reference proteome</keyword>
<accession>A0ABR4BLB1</accession>
<protein>
    <recommendedName>
        <fullName evidence="2">Nephrocystin 3-like N-terminal domain-containing protein</fullName>
    </recommendedName>
</protein>
<dbReference type="PANTHER" id="PTHR10039:SF16">
    <property type="entry name" value="GPI INOSITOL-DEACYLASE"/>
    <property type="match status" value="1"/>
</dbReference>
<organism evidence="3 4">
    <name type="scientific">Lepraria finkii</name>
    <dbReference type="NCBI Taxonomy" id="1340010"/>
    <lineage>
        <taxon>Eukaryota</taxon>
        <taxon>Fungi</taxon>
        <taxon>Dikarya</taxon>
        <taxon>Ascomycota</taxon>
        <taxon>Pezizomycotina</taxon>
        <taxon>Lecanoromycetes</taxon>
        <taxon>OSLEUM clade</taxon>
        <taxon>Lecanoromycetidae</taxon>
        <taxon>Lecanorales</taxon>
        <taxon>Lecanorineae</taxon>
        <taxon>Stereocaulaceae</taxon>
        <taxon>Lepraria</taxon>
    </lineage>
</organism>
<evidence type="ECO:0000313" key="3">
    <source>
        <dbReference type="EMBL" id="KAL2058589.1"/>
    </source>
</evidence>
<feature type="domain" description="Nephrocystin 3-like N-terminal" evidence="2">
    <location>
        <begin position="61"/>
        <end position="149"/>
    </location>
</feature>
<name>A0ABR4BLB1_9LECA</name>
<keyword evidence="1" id="KW-0677">Repeat</keyword>
<dbReference type="InterPro" id="IPR056884">
    <property type="entry name" value="NPHP3-like_N"/>
</dbReference>
<dbReference type="Proteomes" id="UP001590951">
    <property type="component" value="Unassembled WGS sequence"/>
</dbReference>
<gene>
    <name evidence="3" type="ORF">ABVK25_001317</name>
</gene>
<comment type="caution">
    <text evidence="3">The sequence shown here is derived from an EMBL/GenBank/DDBJ whole genome shotgun (WGS) entry which is preliminary data.</text>
</comment>
<dbReference type="Pfam" id="PF24883">
    <property type="entry name" value="NPHP3_N"/>
    <property type="match status" value="1"/>
</dbReference>